<dbReference type="InterPro" id="IPR002048">
    <property type="entry name" value="EF_hand_dom"/>
</dbReference>
<dbReference type="Pfam" id="PF00307">
    <property type="entry name" value="CH"/>
    <property type="match status" value="2"/>
</dbReference>
<dbReference type="CDD" id="cd00051">
    <property type="entry name" value="EFh"/>
    <property type="match status" value="1"/>
</dbReference>
<feature type="coiled-coil region" evidence="6">
    <location>
        <begin position="435"/>
        <end position="469"/>
    </location>
</feature>
<dbReference type="Gene3D" id="1.20.58.60">
    <property type="match status" value="4"/>
</dbReference>
<evidence type="ECO:0000256" key="1">
    <source>
        <dbReference type="ARBA" id="ARBA00010255"/>
    </source>
</evidence>
<dbReference type="SMART" id="SM00054">
    <property type="entry name" value="EFh"/>
    <property type="match status" value="2"/>
</dbReference>
<accession>A0A669B7C8</accession>
<evidence type="ECO:0000256" key="6">
    <source>
        <dbReference type="SAM" id="Coils"/>
    </source>
</evidence>
<dbReference type="CDD" id="cd21216">
    <property type="entry name" value="CH_ACTN_rpt2"/>
    <property type="match status" value="1"/>
</dbReference>
<keyword evidence="5" id="KW-0009">Actin-binding</keyword>
<dbReference type="Pfam" id="PF08726">
    <property type="entry name" value="EFhand_Ca_insen"/>
    <property type="match status" value="1"/>
</dbReference>
<keyword evidence="6" id="KW-0175">Coiled coil</keyword>
<evidence type="ECO:0000313" key="9">
    <source>
        <dbReference type="Ensembl" id="ENSONIP00000031341.1"/>
    </source>
</evidence>
<dbReference type="GO" id="GO:0003779">
    <property type="term" value="F:actin binding"/>
    <property type="evidence" value="ECO:0007669"/>
    <property type="project" value="UniProtKB-KW"/>
</dbReference>
<feature type="domain" description="EF-hand" evidence="8">
    <location>
        <begin position="788"/>
        <end position="821"/>
    </location>
</feature>
<dbReference type="SUPFAM" id="SSF46966">
    <property type="entry name" value="Spectrin repeat"/>
    <property type="match status" value="4"/>
</dbReference>
<keyword evidence="3" id="KW-0677">Repeat</keyword>
<dbReference type="InterPro" id="IPR011992">
    <property type="entry name" value="EF-hand-dom_pair"/>
</dbReference>
<dbReference type="InterPro" id="IPR014837">
    <property type="entry name" value="EF-hand_Ca_insen"/>
</dbReference>
<reference evidence="9" key="3">
    <citation type="submission" date="2025-09" db="UniProtKB">
        <authorList>
            <consortium name="Ensembl"/>
        </authorList>
    </citation>
    <scope>IDENTIFICATION</scope>
</reference>
<evidence type="ECO:0000259" key="8">
    <source>
        <dbReference type="PROSITE" id="PS50222"/>
    </source>
</evidence>
<dbReference type="Proteomes" id="UP000005207">
    <property type="component" value="Linkage group LG14"/>
</dbReference>
<dbReference type="FunFam" id="1.20.58.60:FF:000002">
    <property type="entry name" value="Actinin, alpha 1"/>
    <property type="match status" value="1"/>
</dbReference>
<dbReference type="PANTHER" id="PTHR11915">
    <property type="entry name" value="SPECTRIN/FILAMIN RELATED CYTOSKELETAL PROTEIN"/>
    <property type="match status" value="1"/>
</dbReference>
<dbReference type="FunFam" id="1.20.58.60:FF:000004">
    <property type="entry name" value="Actinin alpha 1"/>
    <property type="match status" value="1"/>
</dbReference>
<sequence length="891" mass="102053">FLALLSLPVPVGGPQTYMEQENDWDRDLLLDPAWEKQQRKTFTAWCNSHLRKAGTQIENIEEDFRDGLKLMLLLEVISGERLPKPERGKMRVHKINNVNKALDFIASKGVKLVSIGAEEIVDGNAKMTLGMIWTIILRFAIQDISVEETSAKEGLLLWCQRKTAPYKNVNVQNFHISWKDGLAFNALIHRHRPDLIDYDSLRKDDPVTNLNNAFEVAEKHLDIPKMLDAEDIVGTLRPDEKAIMTYVSCFYHAFSGAQKAETAANRICKVLAVNQENEQMMEDYEKLASDLLEWIRRTIPWLENRTQEKTVNDMQVKQEDFRDYRCVHKPPKVQEKCQLEISFNTLQTKLRLSNRPAFMPSEGRMVSDINKAWHNLEGAEKGYEEWILSEIRRLERLEHLAVKFHQKCAIHESWTDGKEAMLTQKDYETCTLSEVKALLRKHEAFESDLAAHQDRVEQIAAIAQELNELDYYDAASVNARCQKICDQWDVLGELTHKRKESLERTEKQLESIDELYLEYAKRAAPFNNWMEGAMEDLQDMFIVHNIEEIQGLITAHEQFKSTLPEANKEREAIQSIQSEVQKIAQSNGIKLSGGNPYTSITPESINSKWEQAMAMVPLRDNALQEELNKQNSNDTLRATFATQANAVGAYIQAKMEEIGRISIEMNGTLEDQLTNLKEYQKSIMSYTPEINKLEGYHQHIQEALIFDNQYTSYTMEHLRVGWEQLLTTIARTINEVENQILTRDAKGISQEQLYEYRASFNHFDKDHSGALMAEEFKACLISLGYDGEAEFNRIMGIVDPNGSGAVTFQAFIDFMSTETTDRDTADQVIASFKILAADKNYITADELRRELPPDQAEYCIARMAPYTGPDAVPGALDYMSFSTALYGESDL</sequence>
<dbReference type="InterPro" id="IPR002017">
    <property type="entry name" value="Spectrin_repeat"/>
</dbReference>
<dbReference type="Pfam" id="PF13499">
    <property type="entry name" value="EF-hand_7"/>
    <property type="match status" value="1"/>
</dbReference>
<reference evidence="9" key="2">
    <citation type="submission" date="2025-08" db="UniProtKB">
        <authorList>
            <consortium name="Ensembl"/>
        </authorList>
    </citation>
    <scope>IDENTIFICATION</scope>
</reference>
<evidence type="ECO:0000256" key="2">
    <source>
        <dbReference type="ARBA" id="ARBA00022723"/>
    </source>
</evidence>
<dbReference type="SUPFAM" id="SSF47473">
    <property type="entry name" value="EF-hand"/>
    <property type="match status" value="1"/>
</dbReference>
<dbReference type="InterPro" id="IPR001589">
    <property type="entry name" value="Actinin_actin-bd_CS"/>
</dbReference>
<evidence type="ECO:0000313" key="10">
    <source>
        <dbReference type="Proteomes" id="UP000005207"/>
    </source>
</evidence>
<dbReference type="CDD" id="cd21214">
    <property type="entry name" value="CH_ACTN_rpt1"/>
    <property type="match status" value="1"/>
</dbReference>
<proteinExistence type="inferred from homology"/>
<dbReference type="SMART" id="SM00150">
    <property type="entry name" value="SPEC"/>
    <property type="match status" value="2"/>
</dbReference>
<dbReference type="SMART" id="SM00033">
    <property type="entry name" value="CH"/>
    <property type="match status" value="2"/>
</dbReference>
<evidence type="ECO:0000256" key="5">
    <source>
        <dbReference type="ARBA" id="ARBA00023203"/>
    </source>
</evidence>
<dbReference type="SUPFAM" id="SSF47576">
    <property type="entry name" value="Calponin-homology domain, CH-domain"/>
    <property type="match status" value="1"/>
</dbReference>
<feature type="domain" description="EF-hand" evidence="8">
    <location>
        <begin position="751"/>
        <end position="786"/>
    </location>
</feature>
<dbReference type="InterPro" id="IPR036872">
    <property type="entry name" value="CH_dom_sf"/>
</dbReference>
<dbReference type="PROSITE" id="PS00020">
    <property type="entry name" value="ACTININ_2"/>
    <property type="match status" value="1"/>
</dbReference>
<dbReference type="FunFam" id="1.10.418.10:FF:000005">
    <property type="entry name" value="Actinin alpha 4"/>
    <property type="match status" value="1"/>
</dbReference>
<dbReference type="Gene3D" id="1.10.238.10">
    <property type="entry name" value="EF-hand"/>
    <property type="match status" value="2"/>
</dbReference>
<name>A0A669B7C8_ORENI</name>
<feature type="domain" description="Calponin-homology (CH)" evidence="7">
    <location>
        <begin position="36"/>
        <end position="140"/>
    </location>
</feature>
<dbReference type="FunFam" id="1.20.58.60:FF:000005">
    <property type="entry name" value="Actinin alpha 1"/>
    <property type="match status" value="1"/>
</dbReference>
<dbReference type="PROSITE" id="PS50222">
    <property type="entry name" value="EF_HAND_2"/>
    <property type="match status" value="2"/>
</dbReference>
<dbReference type="PROSITE" id="PS50021">
    <property type="entry name" value="CH"/>
    <property type="match status" value="2"/>
</dbReference>
<dbReference type="SMART" id="SM01184">
    <property type="entry name" value="efhand_Ca_insen"/>
    <property type="match status" value="1"/>
</dbReference>
<dbReference type="GeneTree" id="ENSGT00940000159343"/>
<dbReference type="AlphaFoldDB" id="A0A669B7C8"/>
<dbReference type="InterPro" id="IPR018159">
    <property type="entry name" value="Spectrin/alpha-actinin"/>
</dbReference>
<evidence type="ECO:0000259" key="7">
    <source>
        <dbReference type="PROSITE" id="PS50021"/>
    </source>
</evidence>
<dbReference type="GO" id="GO:0005509">
    <property type="term" value="F:calcium ion binding"/>
    <property type="evidence" value="ECO:0007669"/>
    <property type="project" value="InterPro"/>
</dbReference>
<organism evidence="9 10">
    <name type="scientific">Oreochromis niloticus</name>
    <name type="common">Nile tilapia</name>
    <name type="synonym">Tilapia nilotica</name>
    <dbReference type="NCBI Taxonomy" id="8128"/>
    <lineage>
        <taxon>Eukaryota</taxon>
        <taxon>Metazoa</taxon>
        <taxon>Chordata</taxon>
        <taxon>Craniata</taxon>
        <taxon>Vertebrata</taxon>
        <taxon>Euteleostomi</taxon>
        <taxon>Actinopterygii</taxon>
        <taxon>Neopterygii</taxon>
        <taxon>Teleostei</taxon>
        <taxon>Neoteleostei</taxon>
        <taxon>Acanthomorphata</taxon>
        <taxon>Ovalentaria</taxon>
        <taxon>Cichlomorphae</taxon>
        <taxon>Cichliformes</taxon>
        <taxon>Cichlidae</taxon>
        <taxon>African cichlids</taxon>
        <taxon>Pseudocrenilabrinae</taxon>
        <taxon>Oreochromini</taxon>
        <taxon>Oreochromis</taxon>
    </lineage>
</organism>
<dbReference type="Gene3D" id="1.10.418.10">
    <property type="entry name" value="Calponin-like domain"/>
    <property type="match status" value="2"/>
</dbReference>
<comment type="similarity">
    <text evidence="1">Belongs to the alpha-actinin family.</text>
</comment>
<keyword evidence="10" id="KW-1185">Reference proteome</keyword>
<dbReference type="PROSITE" id="PS00019">
    <property type="entry name" value="ACTININ_1"/>
    <property type="match status" value="1"/>
</dbReference>
<dbReference type="Pfam" id="PF00435">
    <property type="entry name" value="Spectrin"/>
    <property type="match status" value="4"/>
</dbReference>
<dbReference type="FunFam" id="1.10.418.10:FF:000001">
    <property type="entry name" value="Actinin alpha 1"/>
    <property type="match status" value="1"/>
</dbReference>
<protein>
    <submittedName>
        <fullName evidence="9">Actinin alpha 4</fullName>
    </submittedName>
</protein>
<dbReference type="InterPro" id="IPR001715">
    <property type="entry name" value="CH_dom"/>
</dbReference>
<evidence type="ECO:0000256" key="4">
    <source>
        <dbReference type="ARBA" id="ARBA00022837"/>
    </source>
</evidence>
<dbReference type="CDD" id="cd00176">
    <property type="entry name" value="SPEC"/>
    <property type="match status" value="2"/>
</dbReference>
<feature type="domain" description="Calponin-homology (CH)" evidence="7">
    <location>
        <begin position="149"/>
        <end position="255"/>
    </location>
</feature>
<gene>
    <name evidence="9" type="primary">ACTN4</name>
</gene>
<evidence type="ECO:0000256" key="3">
    <source>
        <dbReference type="ARBA" id="ARBA00022737"/>
    </source>
</evidence>
<dbReference type="Ensembl" id="ENSONIT00000090122.1">
    <property type="protein sequence ID" value="ENSONIP00000031341.1"/>
    <property type="gene ID" value="ENSONIG00000001316.2"/>
</dbReference>
<dbReference type="FunFam" id="1.20.58.60:FF:000003">
    <property type="entry name" value="Actinin, alpha 1"/>
    <property type="match status" value="1"/>
</dbReference>
<dbReference type="FunFam" id="1.10.238.10:FF:000004">
    <property type="entry name" value="Actinin alpha 1"/>
    <property type="match status" value="1"/>
</dbReference>
<keyword evidence="2" id="KW-0479">Metal-binding</keyword>
<reference evidence="10" key="1">
    <citation type="submission" date="2012-01" db="EMBL/GenBank/DDBJ databases">
        <title>The Genome Sequence of Oreochromis niloticus (Nile Tilapia).</title>
        <authorList>
            <consortium name="Broad Institute Genome Assembly Team"/>
            <consortium name="Broad Institute Sequencing Platform"/>
            <person name="Di Palma F."/>
            <person name="Johnson J."/>
            <person name="Lander E.S."/>
            <person name="Lindblad-Toh K."/>
        </authorList>
    </citation>
    <scope>NUCLEOTIDE SEQUENCE [LARGE SCALE GENOMIC DNA]</scope>
</reference>
<keyword evidence="4" id="KW-0106">Calcium</keyword>